<evidence type="ECO:0000313" key="9">
    <source>
        <dbReference type="EMBL" id="MFB9886966.1"/>
    </source>
</evidence>
<keyword evidence="5 7" id="KW-1133">Transmembrane helix</keyword>
<dbReference type="EMBL" id="JBHLZN010000003">
    <property type="protein sequence ID" value="MFB9886966.1"/>
    <property type="molecule type" value="Genomic_DNA"/>
</dbReference>
<dbReference type="PANTHER" id="PTHR43386:SF1">
    <property type="entry name" value="D,D-DIPEPTIDE TRANSPORT SYSTEM PERMEASE PROTEIN DDPC-RELATED"/>
    <property type="match status" value="1"/>
</dbReference>
<comment type="subcellular location">
    <subcellularLocation>
        <location evidence="1 7">Cell membrane</location>
        <topology evidence="1 7">Multi-pass membrane protein</topology>
    </subcellularLocation>
</comment>
<comment type="similarity">
    <text evidence="7">Belongs to the binding-protein-dependent transport system permease family.</text>
</comment>
<evidence type="ECO:0000256" key="1">
    <source>
        <dbReference type="ARBA" id="ARBA00004651"/>
    </source>
</evidence>
<dbReference type="CDD" id="cd06261">
    <property type="entry name" value="TM_PBP2"/>
    <property type="match status" value="1"/>
</dbReference>
<dbReference type="InterPro" id="IPR050366">
    <property type="entry name" value="BP-dependent_transpt_permease"/>
</dbReference>
<feature type="transmembrane region" description="Helical" evidence="7">
    <location>
        <begin position="246"/>
        <end position="267"/>
    </location>
</feature>
<dbReference type="SUPFAM" id="SSF161098">
    <property type="entry name" value="MetI-like"/>
    <property type="match status" value="1"/>
</dbReference>
<dbReference type="PROSITE" id="PS50928">
    <property type="entry name" value="ABC_TM1"/>
    <property type="match status" value="1"/>
</dbReference>
<dbReference type="Pfam" id="PF00528">
    <property type="entry name" value="BPD_transp_1"/>
    <property type="match status" value="1"/>
</dbReference>
<proteinExistence type="inferred from homology"/>
<dbReference type="RefSeq" id="WP_035460810.1">
    <property type="nucleotide sequence ID" value="NZ_JAUESS010000001.1"/>
</dbReference>
<dbReference type="PANTHER" id="PTHR43386">
    <property type="entry name" value="OLIGOPEPTIDE TRANSPORT SYSTEM PERMEASE PROTEIN APPC"/>
    <property type="match status" value="1"/>
</dbReference>
<evidence type="ECO:0000256" key="3">
    <source>
        <dbReference type="ARBA" id="ARBA00022475"/>
    </source>
</evidence>
<feature type="transmembrane region" description="Helical" evidence="7">
    <location>
        <begin position="186"/>
        <end position="207"/>
    </location>
</feature>
<feature type="transmembrane region" description="Helical" evidence="7">
    <location>
        <begin position="76"/>
        <end position="95"/>
    </location>
</feature>
<evidence type="ECO:0000256" key="7">
    <source>
        <dbReference type="RuleBase" id="RU363032"/>
    </source>
</evidence>
<dbReference type="Proteomes" id="UP001589628">
    <property type="component" value="Unassembled WGS sequence"/>
</dbReference>
<evidence type="ECO:0000313" key="10">
    <source>
        <dbReference type="Proteomes" id="UP001589628"/>
    </source>
</evidence>
<feature type="transmembrane region" description="Helical" evidence="7">
    <location>
        <begin position="137"/>
        <end position="155"/>
    </location>
</feature>
<dbReference type="InterPro" id="IPR035906">
    <property type="entry name" value="MetI-like_sf"/>
</dbReference>
<protein>
    <submittedName>
        <fullName evidence="9">ABC transporter permease</fullName>
    </submittedName>
</protein>
<reference evidence="9 10" key="1">
    <citation type="submission" date="2024-09" db="EMBL/GenBank/DDBJ databases">
        <authorList>
            <person name="Sun Q."/>
            <person name="Mori K."/>
        </authorList>
    </citation>
    <scope>NUCLEOTIDE SEQUENCE [LARGE SCALE GENOMIC DNA]</scope>
    <source>
        <strain evidence="9 10">ATCC 51285</strain>
    </source>
</reference>
<name>A0ABV5ZFL6_9GAMM</name>
<evidence type="ECO:0000256" key="4">
    <source>
        <dbReference type="ARBA" id="ARBA00022692"/>
    </source>
</evidence>
<accession>A0ABV5ZFL6</accession>
<sequence length="297" mass="32062">MSLLKLLTNNPKALLGVVLVSFFILASAAAPLLTDYDPQRRVGKPHQPPSEQHLLGTSRMGYDIYSQLLYGGRTSLAVGIGAGTLVTLLAVVLGISSGYFGGKADEIITFFTNVVLVIPNLPLLLVLAAFLGEVGPWIIGLIIGLTSWAWGCRIIRAQTLALREKEFVRAAELIGEPAWRILFCELLPNLVSIIGITFIGSVIYAIMTEATLEFIGLGDPLAVTWGTMLYHAQNSSALLVGAWWEILTPCIAIATLGAGLSLLNFAVDEIANPALRNGRALKRWQQMQLAIRQEAQA</sequence>
<organism evidence="9 10">
    <name type="scientific">Balneatrix alpica</name>
    <dbReference type="NCBI Taxonomy" id="75684"/>
    <lineage>
        <taxon>Bacteria</taxon>
        <taxon>Pseudomonadati</taxon>
        <taxon>Pseudomonadota</taxon>
        <taxon>Gammaproteobacteria</taxon>
        <taxon>Oceanospirillales</taxon>
        <taxon>Balneatrichaceae</taxon>
        <taxon>Balneatrix</taxon>
    </lineage>
</organism>
<evidence type="ECO:0000259" key="8">
    <source>
        <dbReference type="PROSITE" id="PS50928"/>
    </source>
</evidence>
<keyword evidence="6 7" id="KW-0472">Membrane</keyword>
<gene>
    <name evidence="9" type="ORF">ACFFLH_11115</name>
</gene>
<evidence type="ECO:0000256" key="2">
    <source>
        <dbReference type="ARBA" id="ARBA00022448"/>
    </source>
</evidence>
<evidence type="ECO:0000256" key="6">
    <source>
        <dbReference type="ARBA" id="ARBA00023136"/>
    </source>
</evidence>
<evidence type="ECO:0000256" key="5">
    <source>
        <dbReference type="ARBA" id="ARBA00022989"/>
    </source>
</evidence>
<feature type="domain" description="ABC transmembrane type-1" evidence="8">
    <location>
        <begin position="76"/>
        <end position="264"/>
    </location>
</feature>
<keyword evidence="2 7" id="KW-0813">Transport</keyword>
<comment type="caution">
    <text evidence="9">The sequence shown here is derived from an EMBL/GenBank/DDBJ whole genome shotgun (WGS) entry which is preliminary data.</text>
</comment>
<dbReference type="InterPro" id="IPR000515">
    <property type="entry name" value="MetI-like"/>
</dbReference>
<dbReference type="Gene3D" id="1.10.3720.10">
    <property type="entry name" value="MetI-like"/>
    <property type="match status" value="1"/>
</dbReference>
<keyword evidence="3" id="KW-1003">Cell membrane</keyword>
<keyword evidence="4 7" id="KW-0812">Transmembrane</keyword>
<keyword evidence="10" id="KW-1185">Reference proteome</keyword>
<feature type="transmembrane region" description="Helical" evidence="7">
    <location>
        <begin position="107"/>
        <end position="131"/>
    </location>
</feature>